<dbReference type="InterPro" id="IPR032473">
    <property type="entry name" value="Argonaute_Mid_dom"/>
</dbReference>
<dbReference type="CDD" id="cd04657">
    <property type="entry name" value="Piwi_ago-like"/>
    <property type="match status" value="1"/>
</dbReference>
<dbReference type="InterPro" id="IPR012337">
    <property type="entry name" value="RNaseH-like_sf"/>
</dbReference>
<evidence type="ECO:0000313" key="6">
    <source>
        <dbReference type="Proteomes" id="UP000799436"/>
    </source>
</evidence>
<dbReference type="InterPro" id="IPR032474">
    <property type="entry name" value="Argonaute_N"/>
</dbReference>
<evidence type="ECO:0000256" key="1">
    <source>
        <dbReference type="RuleBase" id="RU361178"/>
    </source>
</evidence>
<dbReference type="GO" id="GO:0003723">
    <property type="term" value="F:RNA binding"/>
    <property type="evidence" value="ECO:0007669"/>
    <property type="project" value="InterPro"/>
</dbReference>
<dbReference type="SMART" id="SM00949">
    <property type="entry name" value="PAZ"/>
    <property type="match status" value="1"/>
</dbReference>
<evidence type="ECO:0000259" key="4">
    <source>
        <dbReference type="PROSITE" id="PS50822"/>
    </source>
</evidence>
<dbReference type="InterPro" id="IPR003100">
    <property type="entry name" value="PAZ_dom"/>
</dbReference>
<dbReference type="Proteomes" id="UP000799436">
    <property type="component" value="Unassembled WGS sequence"/>
</dbReference>
<dbReference type="EMBL" id="ML995837">
    <property type="protein sequence ID" value="KAF2769108.1"/>
    <property type="molecule type" value="Genomic_DNA"/>
</dbReference>
<dbReference type="Pfam" id="PF16486">
    <property type="entry name" value="ArgoN"/>
    <property type="match status" value="1"/>
</dbReference>
<dbReference type="Gene3D" id="3.40.50.2300">
    <property type="match status" value="1"/>
</dbReference>
<dbReference type="Pfam" id="PF02171">
    <property type="entry name" value="Piwi"/>
    <property type="match status" value="1"/>
</dbReference>
<dbReference type="InterPro" id="IPR036085">
    <property type="entry name" value="PAZ_dom_sf"/>
</dbReference>
<dbReference type="SUPFAM" id="SSF53098">
    <property type="entry name" value="Ribonuclease H-like"/>
    <property type="match status" value="1"/>
</dbReference>
<dbReference type="SMART" id="SM01163">
    <property type="entry name" value="DUF1785"/>
    <property type="match status" value="1"/>
</dbReference>
<dbReference type="CDD" id="cd02846">
    <property type="entry name" value="PAZ_argonaute_like"/>
    <property type="match status" value="1"/>
</dbReference>
<dbReference type="PROSITE" id="PS50822">
    <property type="entry name" value="PIWI"/>
    <property type="match status" value="1"/>
</dbReference>
<dbReference type="InterPro" id="IPR032472">
    <property type="entry name" value="ArgoL2"/>
</dbReference>
<feature type="compositionally biased region" description="Polar residues" evidence="2">
    <location>
        <begin position="929"/>
        <end position="945"/>
    </location>
</feature>
<proteinExistence type="inferred from homology"/>
<sequence>MAGAAKQRAHREKTNLPPSNPGLDSRSVTSNQSGMSSSGRSSSGHSSGPSQSARPRSEVGSTVSGRHGYDGNADPSAPTERDPARARPEVSPKNFDVGASAWQVVRGDPSSQMCARPPPSKLGTAIQVALNTYNVTKLPTQTIYQFDVQIGNGVEKRGLIKEVWGSKALQAAIGGKFIFDGNKLAWNMKSFDDPRQEKRITIDMDKERGRAPKAGKEPTHVRVVIRQTNRVRLDVLEAYMNGKVSFDNAVLESINFLDHLLREWPRLNLTSIKRSFFQKGQTRNVLGAGVEAFKGVYQSLRVVHGGNVGVVSVNVDVANGTFWTSQPLSLAAFQITGRRDLNDLAASCRQQGEKGAVGRTLKKLRKLRVFAKHRGAGKHDSYIIERLIYQSARDFKFEHDGQTVSLYEYFLRKYNLRIQYPDLPLVKMTKKSGPVLPMEVLMIEENQRYVYKCDERQTANMIKFAVTPPQERAKSIQQGIDMLKWSQDPCLKAHGMQISDQMTKVDGRLIPAPVVGFAGGDAKPGTSGRWDLKGKKLLLPNSVPLKAWGVCVVPGRRGGKPDKSVVENFVKEFIKIYKMHGGRVENTQPAFSLAQGDDVGQWVTATWNSAGNQSQARPQILVFILPDKDSQTYGRIKRSAECRYGVVSQCMQYAHVQKCQAQYISNVCMKFNAKLGGTTCRAMGAKSKGPTGIFSVPTMVIGADVSHAAPGAQNPSMAAITVSMDKIAARYAAACETNGFRVEMITTDNINSMLKPMIQTWCSNVGGGRFPSRIIYFRDGVSEGQYSHVIQQEVHDMKALLKTADPSLNIPFLVVVGSKRHHVRFFPPAGKGDRNNNPLPGTLVETGVTNPFENDFYLNSHAAIKGTARPMHYHVLMNEPKMPNEEIQTLIYEHSYQYMRATTPISQHPAIYYAHLASNRAIPHDPAWSGSTPPTETPTNASRPHSGSQSGSQGGRSGGSSSGVPTDFQKLMPMPNQGSIMTSMWYI</sequence>
<reference evidence="5" key="1">
    <citation type="journal article" date="2020" name="Stud. Mycol.">
        <title>101 Dothideomycetes genomes: a test case for predicting lifestyles and emergence of pathogens.</title>
        <authorList>
            <person name="Haridas S."/>
            <person name="Albert R."/>
            <person name="Binder M."/>
            <person name="Bloem J."/>
            <person name="Labutti K."/>
            <person name="Salamov A."/>
            <person name="Andreopoulos B."/>
            <person name="Baker S."/>
            <person name="Barry K."/>
            <person name="Bills G."/>
            <person name="Bluhm B."/>
            <person name="Cannon C."/>
            <person name="Castanera R."/>
            <person name="Culley D."/>
            <person name="Daum C."/>
            <person name="Ezra D."/>
            <person name="Gonzalez J."/>
            <person name="Henrissat B."/>
            <person name="Kuo A."/>
            <person name="Liang C."/>
            <person name="Lipzen A."/>
            <person name="Lutzoni F."/>
            <person name="Magnuson J."/>
            <person name="Mondo S."/>
            <person name="Nolan M."/>
            <person name="Ohm R."/>
            <person name="Pangilinan J."/>
            <person name="Park H.-J."/>
            <person name="Ramirez L."/>
            <person name="Alfaro M."/>
            <person name="Sun H."/>
            <person name="Tritt A."/>
            <person name="Yoshinaga Y."/>
            <person name="Zwiers L.-H."/>
            <person name="Turgeon B."/>
            <person name="Goodwin S."/>
            <person name="Spatafora J."/>
            <person name="Crous P."/>
            <person name="Grigoriev I."/>
        </authorList>
    </citation>
    <scope>NUCLEOTIDE SEQUENCE</scope>
    <source>
        <strain evidence="5">CBS 116005</strain>
    </source>
</reference>
<feature type="domain" description="PAZ" evidence="3">
    <location>
        <begin position="340"/>
        <end position="445"/>
    </location>
</feature>
<dbReference type="Pfam" id="PF16487">
    <property type="entry name" value="ArgoMid"/>
    <property type="match status" value="1"/>
</dbReference>
<evidence type="ECO:0000259" key="3">
    <source>
        <dbReference type="PROSITE" id="PS50821"/>
    </source>
</evidence>
<dbReference type="InterPro" id="IPR036397">
    <property type="entry name" value="RNaseH_sf"/>
</dbReference>
<dbReference type="InterPro" id="IPR003165">
    <property type="entry name" value="Piwi"/>
</dbReference>
<keyword evidence="6" id="KW-1185">Reference proteome</keyword>
<dbReference type="OrthoDB" id="10252740at2759"/>
<feature type="region of interest" description="Disordered" evidence="2">
    <location>
        <begin position="1"/>
        <end position="95"/>
    </location>
</feature>
<dbReference type="Pfam" id="PF08699">
    <property type="entry name" value="ArgoL1"/>
    <property type="match status" value="1"/>
</dbReference>
<feature type="domain" description="Piwi" evidence="4">
    <location>
        <begin position="620"/>
        <end position="921"/>
    </location>
</feature>
<dbReference type="AlphaFoldDB" id="A0A6G1L9K7"/>
<accession>A0A6G1L9K7</accession>
<dbReference type="Pfam" id="PF16488">
    <property type="entry name" value="ArgoL2"/>
    <property type="match status" value="1"/>
</dbReference>
<organism evidence="5 6">
    <name type="scientific">Teratosphaeria nubilosa</name>
    <dbReference type="NCBI Taxonomy" id="161662"/>
    <lineage>
        <taxon>Eukaryota</taxon>
        <taxon>Fungi</taxon>
        <taxon>Dikarya</taxon>
        <taxon>Ascomycota</taxon>
        <taxon>Pezizomycotina</taxon>
        <taxon>Dothideomycetes</taxon>
        <taxon>Dothideomycetidae</taxon>
        <taxon>Mycosphaerellales</taxon>
        <taxon>Teratosphaeriaceae</taxon>
        <taxon>Teratosphaeria</taxon>
    </lineage>
</organism>
<evidence type="ECO:0000313" key="5">
    <source>
        <dbReference type="EMBL" id="KAF2769108.1"/>
    </source>
</evidence>
<feature type="region of interest" description="Disordered" evidence="2">
    <location>
        <begin position="924"/>
        <end position="975"/>
    </location>
</feature>
<feature type="compositionally biased region" description="Gly residues" evidence="2">
    <location>
        <begin position="952"/>
        <end position="961"/>
    </location>
</feature>
<name>A0A6G1L9K7_9PEZI</name>
<dbReference type="PANTHER" id="PTHR22891">
    <property type="entry name" value="EUKARYOTIC TRANSLATION INITIATION FACTOR 2C"/>
    <property type="match status" value="1"/>
</dbReference>
<dbReference type="Gene3D" id="2.170.260.10">
    <property type="entry name" value="paz domain"/>
    <property type="match status" value="1"/>
</dbReference>
<comment type="similarity">
    <text evidence="1">Belongs to the argonaute family.</text>
</comment>
<dbReference type="SUPFAM" id="SSF101690">
    <property type="entry name" value="PAZ domain"/>
    <property type="match status" value="1"/>
</dbReference>
<protein>
    <submittedName>
        <fullName evidence="5">Piwi-domain-containing protein</fullName>
    </submittedName>
</protein>
<dbReference type="Pfam" id="PF02170">
    <property type="entry name" value="PAZ"/>
    <property type="match status" value="1"/>
</dbReference>
<feature type="compositionally biased region" description="Low complexity" evidence="2">
    <location>
        <begin position="27"/>
        <end position="52"/>
    </location>
</feature>
<dbReference type="InterPro" id="IPR045246">
    <property type="entry name" value="Piwi_ago-like"/>
</dbReference>
<dbReference type="PROSITE" id="PS50821">
    <property type="entry name" value="PAZ"/>
    <property type="match status" value="1"/>
</dbReference>
<evidence type="ECO:0000256" key="2">
    <source>
        <dbReference type="SAM" id="MobiDB-lite"/>
    </source>
</evidence>
<gene>
    <name evidence="5" type="ORF">EJ03DRAFT_106986</name>
</gene>
<dbReference type="SMART" id="SM00950">
    <property type="entry name" value="Piwi"/>
    <property type="match status" value="1"/>
</dbReference>
<dbReference type="InterPro" id="IPR014811">
    <property type="entry name" value="ArgoL1"/>
</dbReference>
<feature type="compositionally biased region" description="Basic and acidic residues" evidence="2">
    <location>
        <begin position="79"/>
        <end position="90"/>
    </location>
</feature>
<dbReference type="Gene3D" id="3.30.420.10">
    <property type="entry name" value="Ribonuclease H-like superfamily/Ribonuclease H"/>
    <property type="match status" value="1"/>
</dbReference>